<dbReference type="GO" id="GO:0005634">
    <property type="term" value="C:nucleus"/>
    <property type="evidence" value="ECO:0007669"/>
    <property type="project" value="UniProtKB-ARBA"/>
</dbReference>
<evidence type="ECO:0000259" key="6">
    <source>
        <dbReference type="PROSITE" id="PS50157"/>
    </source>
</evidence>
<organism evidence="7">
    <name type="scientific">Cacopsylla melanoneura</name>
    <dbReference type="NCBI Taxonomy" id="428564"/>
    <lineage>
        <taxon>Eukaryota</taxon>
        <taxon>Metazoa</taxon>
        <taxon>Ecdysozoa</taxon>
        <taxon>Arthropoda</taxon>
        <taxon>Hexapoda</taxon>
        <taxon>Insecta</taxon>
        <taxon>Pterygota</taxon>
        <taxon>Neoptera</taxon>
        <taxon>Paraneoptera</taxon>
        <taxon>Hemiptera</taxon>
        <taxon>Sternorrhyncha</taxon>
        <taxon>Psylloidea</taxon>
        <taxon>Psyllidae</taxon>
        <taxon>Psyllinae</taxon>
        <taxon>Cacopsylla</taxon>
    </lineage>
</organism>
<evidence type="ECO:0000256" key="5">
    <source>
        <dbReference type="PROSITE-ProRule" id="PRU00042"/>
    </source>
</evidence>
<feature type="domain" description="C2H2-type" evidence="6">
    <location>
        <begin position="58"/>
        <end position="85"/>
    </location>
</feature>
<dbReference type="EMBL" id="HBUF01591733">
    <property type="protein sequence ID" value="CAG6773612.1"/>
    <property type="molecule type" value="Transcribed_RNA"/>
</dbReference>
<keyword evidence="2" id="KW-0677">Repeat</keyword>
<evidence type="ECO:0000256" key="1">
    <source>
        <dbReference type="ARBA" id="ARBA00022723"/>
    </source>
</evidence>
<dbReference type="InterPro" id="IPR050688">
    <property type="entry name" value="Zinc_finger/UBP_domain"/>
</dbReference>
<proteinExistence type="predicted"/>
<keyword evidence="1" id="KW-0479">Metal-binding</keyword>
<dbReference type="AlphaFoldDB" id="A0A8D9AVJ8"/>
<sequence length="110" mass="12468">MVGDQTGDDVSSGQDTGAQNSQVALCMYCNVRLDNTEEMFTHTKDCKSVHRPDKSFRFACFTCSYHTGNGGDMVRHVRRHTGEKPYKCSYCDYKCSVKGNITTHMNIKHF</sequence>
<reference evidence="7" key="1">
    <citation type="submission" date="2021-05" db="EMBL/GenBank/DDBJ databases">
        <authorList>
            <person name="Alioto T."/>
            <person name="Alioto T."/>
            <person name="Gomez Garrido J."/>
        </authorList>
    </citation>
    <scope>NUCLEOTIDE SEQUENCE</scope>
</reference>
<name>A0A8D9AVJ8_9HEMI</name>
<dbReference type="GO" id="GO:0008270">
    <property type="term" value="F:zinc ion binding"/>
    <property type="evidence" value="ECO:0007669"/>
    <property type="project" value="UniProtKB-KW"/>
</dbReference>
<dbReference type="PANTHER" id="PTHR24403:SF67">
    <property type="entry name" value="FI01116P-RELATED"/>
    <property type="match status" value="1"/>
</dbReference>
<evidence type="ECO:0000256" key="3">
    <source>
        <dbReference type="ARBA" id="ARBA00022771"/>
    </source>
</evidence>
<dbReference type="PROSITE" id="PS00028">
    <property type="entry name" value="ZINC_FINGER_C2H2_1"/>
    <property type="match status" value="1"/>
</dbReference>
<evidence type="ECO:0000256" key="4">
    <source>
        <dbReference type="ARBA" id="ARBA00022833"/>
    </source>
</evidence>
<dbReference type="InterPro" id="IPR036236">
    <property type="entry name" value="Znf_C2H2_sf"/>
</dbReference>
<dbReference type="SUPFAM" id="SSF57667">
    <property type="entry name" value="beta-beta-alpha zinc fingers"/>
    <property type="match status" value="1"/>
</dbReference>
<evidence type="ECO:0000256" key="2">
    <source>
        <dbReference type="ARBA" id="ARBA00022737"/>
    </source>
</evidence>
<dbReference type="SMART" id="SM00355">
    <property type="entry name" value="ZnF_C2H2"/>
    <property type="match status" value="3"/>
</dbReference>
<dbReference type="GO" id="GO:0045944">
    <property type="term" value="P:positive regulation of transcription by RNA polymerase II"/>
    <property type="evidence" value="ECO:0007669"/>
    <property type="project" value="TreeGrafter"/>
</dbReference>
<dbReference type="EMBL" id="HBUF01591732">
    <property type="protein sequence ID" value="CAG6773610.1"/>
    <property type="molecule type" value="Transcribed_RNA"/>
</dbReference>
<evidence type="ECO:0000313" key="7">
    <source>
        <dbReference type="EMBL" id="CAG6773614.1"/>
    </source>
</evidence>
<dbReference type="Pfam" id="PF13909">
    <property type="entry name" value="zf-H2C2_5"/>
    <property type="match status" value="1"/>
</dbReference>
<dbReference type="Gene3D" id="3.30.160.60">
    <property type="entry name" value="Classic Zinc Finger"/>
    <property type="match status" value="2"/>
</dbReference>
<dbReference type="PROSITE" id="PS50157">
    <property type="entry name" value="ZINC_FINGER_C2H2_2"/>
    <property type="match status" value="1"/>
</dbReference>
<accession>A0A8D9AVJ8</accession>
<keyword evidence="4" id="KW-0862">Zinc</keyword>
<dbReference type="InterPro" id="IPR013087">
    <property type="entry name" value="Znf_C2H2_type"/>
</dbReference>
<dbReference type="PANTHER" id="PTHR24403">
    <property type="entry name" value="ZINC FINGER PROTEIN"/>
    <property type="match status" value="1"/>
</dbReference>
<dbReference type="FunFam" id="3.30.160.60:FF:000446">
    <property type="entry name" value="Zinc finger protein"/>
    <property type="match status" value="1"/>
</dbReference>
<protein>
    <submittedName>
        <fullName evidence="7">Zinc finger protein 64 homolog, isoforms 1 and 2</fullName>
    </submittedName>
</protein>
<keyword evidence="3 5" id="KW-0863">Zinc-finger</keyword>
<dbReference type="EMBL" id="HBUF01591734">
    <property type="protein sequence ID" value="CAG6773614.1"/>
    <property type="molecule type" value="Transcribed_RNA"/>
</dbReference>